<name>A0A061G000_THECC</name>
<feature type="domain" description="C2H2-type" evidence="3">
    <location>
        <begin position="6"/>
        <end position="33"/>
    </location>
</feature>
<gene>
    <name evidence="4" type="ORF">TCM_014903</name>
</gene>
<feature type="domain" description="C2H2-type" evidence="3">
    <location>
        <begin position="199"/>
        <end position="226"/>
    </location>
</feature>
<evidence type="ECO:0000256" key="1">
    <source>
        <dbReference type="PROSITE-ProRule" id="PRU00042"/>
    </source>
</evidence>
<dbReference type="Pfam" id="PF13912">
    <property type="entry name" value="zf-C2H2_6"/>
    <property type="match status" value="3"/>
</dbReference>
<dbReference type="eggNOG" id="KOG1721">
    <property type="taxonomic scope" value="Eukaryota"/>
</dbReference>
<dbReference type="InParanoid" id="A0A061G000"/>
<keyword evidence="5" id="KW-1185">Reference proteome</keyword>
<dbReference type="HOGENOM" id="CLU_029000_0_0_1"/>
<sequence>MEKKSKTCKICNRRFASGKAMGGHMRSHLAKLPIPPKLSLPSSSSTPAPNNNKSPPPSSSALSRDPSSEVNHMQPYRSELSSETESPRNPTGRRSKRLRKVALNMVGSPSDSVSSIVIPVIPAETETLSSEDAAMCLLMLSKDKWTTIKKEQKEVYYESIDDEEEFDGDGDDDVDENENNDDDDLFCVTNPGAQAHPKYKCETCNRVFKSHQALGGHRASHKNKQVIRASIEEGEEAEGEKCGGAGGGDQIEQQRIFECPFCDKVFQSGQALGGHKKSHFTYLAVADKVPEKSSAVQLFDLNLPAPEYDDES</sequence>
<evidence type="ECO:0000313" key="5">
    <source>
        <dbReference type="Proteomes" id="UP000026915"/>
    </source>
</evidence>
<dbReference type="PROSITE" id="PS00028">
    <property type="entry name" value="ZINC_FINGER_C2H2_1"/>
    <property type="match status" value="3"/>
</dbReference>
<dbReference type="Proteomes" id="UP000026915">
    <property type="component" value="Chromosome 3"/>
</dbReference>
<evidence type="ECO:0000259" key="3">
    <source>
        <dbReference type="PROSITE" id="PS50157"/>
    </source>
</evidence>
<evidence type="ECO:0000313" key="4">
    <source>
        <dbReference type="EMBL" id="EOY22851.1"/>
    </source>
</evidence>
<keyword evidence="1" id="KW-0863">Zinc-finger</keyword>
<dbReference type="GO" id="GO:0006355">
    <property type="term" value="P:regulation of DNA-templated transcription"/>
    <property type="evidence" value="ECO:0007669"/>
    <property type="project" value="InterPro"/>
</dbReference>
<proteinExistence type="predicted"/>
<protein>
    <submittedName>
        <fullName evidence="4">C2H2 zinc finger protein, putative</fullName>
    </submittedName>
</protein>
<dbReference type="AlphaFoldDB" id="A0A061G000"/>
<dbReference type="InterPro" id="IPR013087">
    <property type="entry name" value="Znf_C2H2_type"/>
</dbReference>
<dbReference type="SMART" id="SM00355">
    <property type="entry name" value="ZnF_C2H2"/>
    <property type="match status" value="3"/>
</dbReference>
<dbReference type="InterPro" id="IPR036236">
    <property type="entry name" value="Znf_C2H2_sf"/>
</dbReference>
<dbReference type="STRING" id="3641.A0A061G000"/>
<dbReference type="GO" id="GO:0008270">
    <property type="term" value="F:zinc ion binding"/>
    <property type="evidence" value="ECO:0007669"/>
    <property type="project" value="UniProtKB-KW"/>
</dbReference>
<dbReference type="PROSITE" id="PS50157">
    <property type="entry name" value="ZINC_FINGER_C2H2_2"/>
    <property type="match status" value="3"/>
</dbReference>
<feature type="region of interest" description="Disordered" evidence="2">
    <location>
        <begin position="17"/>
        <end position="98"/>
    </location>
</feature>
<dbReference type="OMA" id="ITFRSHQ"/>
<feature type="region of interest" description="Disordered" evidence="2">
    <location>
        <begin position="159"/>
        <end position="182"/>
    </location>
</feature>
<dbReference type="Gramene" id="EOY22851">
    <property type="protein sequence ID" value="EOY22851"/>
    <property type="gene ID" value="TCM_014903"/>
</dbReference>
<dbReference type="SUPFAM" id="SSF57667">
    <property type="entry name" value="beta-beta-alpha zinc fingers"/>
    <property type="match status" value="2"/>
</dbReference>
<organism evidence="4 5">
    <name type="scientific">Theobroma cacao</name>
    <name type="common">Cacao</name>
    <name type="synonym">Cocoa</name>
    <dbReference type="NCBI Taxonomy" id="3641"/>
    <lineage>
        <taxon>Eukaryota</taxon>
        <taxon>Viridiplantae</taxon>
        <taxon>Streptophyta</taxon>
        <taxon>Embryophyta</taxon>
        <taxon>Tracheophyta</taxon>
        <taxon>Spermatophyta</taxon>
        <taxon>Magnoliopsida</taxon>
        <taxon>eudicotyledons</taxon>
        <taxon>Gunneridae</taxon>
        <taxon>Pentapetalae</taxon>
        <taxon>rosids</taxon>
        <taxon>malvids</taxon>
        <taxon>Malvales</taxon>
        <taxon>Malvaceae</taxon>
        <taxon>Byttnerioideae</taxon>
        <taxon>Theobroma</taxon>
    </lineage>
</organism>
<keyword evidence="1" id="KW-0479">Metal-binding</keyword>
<dbReference type="Gene3D" id="3.30.160.60">
    <property type="entry name" value="Classic Zinc Finger"/>
    <property type="match status" value="1"/>
</dbReference>
<dbReference type="InterPro" id="IPR044303">
    <property type="entry name" value="ZAT1/4/9"/>
</dbReference>
<accession>A0A061G000</accession>
<keyword evidence="1" id="KW-0862">Zinc</keyword>
<dbReference type="PANTHER" id="PTHR46326">
    <property type="entry name" value="ZINC FINGER PROTEIN ZAT1-RELATED"/>
    <property type="match status" value="1"/>
</dbReference>
<evidence type="ECO:0000256" key="2">
    <source>
        <dbReference type="SAM" id="MobiDB-lite"/>
    </source>
</evidence>
<dbReference type="EMBL" id="CM001881">
    <property type="protein sequence ID" value="EOY22851.1"/>
    <property type="molecule type" value="Genomic_DNA"/>
</dbReference>
<feature type="compositionally biased region" description="Polar residues" evidence="2">
    <location>
        <begin position="79"/>
        <end position="89"/>
    </location>
</feature>
<dbReference type="PANTHER" id="PTHR46326:SF10">
    <property type="entry name" value="C2H2 AND C2HC ZINC FINGER PROTEIN"/>
    <property type="match status" value="1"/>
</dbReference>
<feature type="domain" description="C2H2-type" evidence="3">
    <location>
        <begin position="257"/>
        <end position="279"/>
    </location>
</feature>
<feature type="compositionally biased region" description="Low complexity" evidence="2">
    <location>
        <begin position="39"/>
        <end position="65"/>
    </location>
</feature>
<reference evidence="4 5" key="1">
    <citation type="journal article" date="2013" name="Genome Biol.">
        <title>The genome sequence of the most widely cultivated cacao type and its use to identify candidate genes regulating pod color.</title>
        <authorList>
            <person name="Motamayor J.C."/>
            <person name="Mockaitis K."/>
            <person name="Schmutz J."/>
            <person name="Haiminen N."/>
            <person name="Iii D.L."/>
            <person name="Cornejo O."/>
            <person name="Findley S.D."/>
            <person name="Zheng P."/>
            <person name="Utro F."/>
            <person name="Royaert S."/>
            <person name="Saski C."/>
            <person name="Jenkins J."/>
            <person name="Podicheti R."/>
            <person name="Zhao M."/>
            <person name="Scheffler B.E."/>
            <person name="Stack J.C."/>
            <person name="Feltus F.A."/>
            <person name="Mustiga G.M."/>
            <person name="Amores F."/>
            <person name="Phillips W."/>
            <person name="Marelli J.P."/>
            <person name="May G.D."/>
            <person name="Shapiro H."/>
            <person name="Ma J."/>
            <person name="Bustamante C.D."/>
            <person name="Schnell R.J."/>
            <person name="Main D."/>
            <person name="Gilbert D."/>
            <person name="Parida L."/>
            <person name="Kuhn D.N."/>
        </authorList>
    </citation>
    <scope>NUCLEOTIDE SEQUENCE [LARGE SCALE GENOMIC DNA]</scope>
    <source>
        <strain evidence="5">cv. Matina 1-6</strain>
    </source>
</reference>